<dbReference type="CDD" id="cd06279">
    <property type="entry name" value="PBP1_LacI-like"/>
    <property type="match status" value="1"/>
</dbReference>
<dbReference type="CDD" id="cd01392">
    <property type="entry name" value="HTH_LacI"/>
    <property type="match status" value="1"/>
</dbReference>
<evidence type="ECO:0000256" key="1">
    <source>
        <dbReference type="ARBA" id="ARBA00023015"/>
    </source>
</evidence>
<reference evidence="5 6" key="1">
    <citation type="submission" date="2019-07" db="EMBL/GenBank/DDBJ databases">
        <title>Cryptosporangium phraense sp. nov., isolated from plant litter.</title>
        <authorList>
            <person name="Suriyachadkun C."/>
        </authorList>
    </citation>
    <scope>NUCLEOTIDE SEQUENCE [LARGE SCALE GENOMIC DNA]</scope>
    <source>
        <strain evidence="5 6">A-T 5661</strain>
    </source>
</reference>
<evidence type="ECO:0000259" key="4">
    <source>
        <dbReference type="PROSITE" id="PS50932"/>
    </source>
</evidence>
<dbReference type="PANTHER" id="PTHR30146">
    <property type="entry name" value="LACI-RELATED TRANSCRIPTIONAL REPRESSOR"/>
    <property type="match status" value="1"/>
</dbReference>
<feature type="domain" description="HTH lacI-type" evidence="4">
    <location>
        <begin position="57"/>
        <end position="112"/>
    </location>
</feature>
<dbReference type="InParanoid" id="A0A545AVM3"/>
<evidence type="ECO:0000313" key="6">
    <source>
        <dbReference type="Proteomes" id="UP000317982"/>
    </source>
</evidence>
<dbReference type="Pfam" id="PF00356">
    <property type="entry name" value="LacI"/>
    <property type="match status" value="1"/>
</dbReference>
<dbReference type="OrthoDB" id="59108at2"/>
<accession>A0A545AVM3</accession>
<dbReference type="GO" id="GO:0000976">
    <property type="term" value="F:transcription cis-regulatory region binding"/>
    <property type="evidence" value="ECO:0007669"/>
    <property type="project" value="TreeGrafter"/>
</dbReference>
<keyword evidence="3" id="KW-0804">Transcription</keyword>
<dbReference type="PROSITE" id="PS50932">
    <property type="entry name" value="HTH_LACI_2"/>
    <property type="match status" value="1"/>
</dbReference>
<evidence type="ECO:0000256" key="2">
    <source>
        <dbReference type="ARBA" id="ARBA00023125"/>
    </source>
</evidence>
<keyword evidence="2" id="KW-0238">DNA-binding</keyword>
<dbReference type="SMART" id="SM00354">
    <property type="entry name" value="HTH_LACI"/>
    <property type="match status" value="1"/>
</dbReference>
<gene>
    <name evidence="5" type="ORF">FL583_09725</name>
</gene>
<dbReference type="InterPro" id="IPR000843">
    <property type="entry name" value="HTH_LacI"/>
</dbReference>
<dbReference type="AlphaFoldDB" id="A0A545AVM3"/>
<dbReference type="GO" id="GO:0003700">
    <property type="term" value="F:DNA-binding transcription factor activity"/>
    <property type="evidence" value="ECO:0007669"/>
    <property type="project" value="TreeGrafter"/>
</dbReference>
<dbReference type="Gene3D" id="3.40.50.2300">
    <property type="match status" value="2"/>
</dbReference>
<comment type="caution">
    <text evidence="5">The sequence shown here is derived from an EMBL/GenBank/DDBJ whole genome shotgun (WGS) entry which is preliminary data.</text>
</comment>
<dbReference type="SUPFAM" id="SSF53822">
    <property type="entry name" value="Periplasmic binding protein-like I"/>
    <property type="match status" value="1"/>
</dbReference>
<dbReference type="Pfam" id="PF13377">
    <property type="entry name" value="Peripla_BP_3"/>
    <property type="match status" value="1"/>
</dbReference>
<organism evidence="5 6">
    <name type="scientific">Cryptosporangium phraense</name>
    <dbReference type="NCBI Taxonomy" id="2593070"/>
    <lineage>
        <taxon>Bacteria</taxon>
        <taxon>Bacillati</taxon>
        <taxon>Actinomycetota</taxon>
        <taxon>Actinomycetes</taxon>
        <taxon>Cryptosporangiales</taxon>
        <taxon>Cryptosporangiaceae</taxon>
        <taxon>Cryptosporangium</taxon>
    </lineage>
</organism>
<dbReference type="Proteomes" id="UP000317982">
    <property type="component" value="Unassembled WGS sequence"/>
</dbReference>
<sequence>MSEVWTAAALPLEARRRFRSVLTWARGVRRRPVWSSFAPSPWATVGERKAGDSVARVTLQTIADRVGVSRMTVSNAFSRPNQLSPALREKILAAASDLGYVGPDPAARALARGASGAVGFLLTESIGFAFNDQVSTQLLGAIADELSPTGLALTLLTSSGPGDLIPARDVAMDGALVYSCDPESPAVSYLLQRKLPIVLIDQDPVDDIPGVNVADREGARTAAQHLIDLGHRRIGLAMSGLRGPQGLLEDPREDVGGYASRERLRGWLDALDAAGIVPVATRQRNDSVEETAAAARLLLDRDDRPTAVLCFSDVIALRLIQSARTMGIRVPKDLSVVGFDDHPLAGTFRPALTTVRQDVHAKGRAAAEALTAALRGAEVPEPHVVLPAELVIRDSTAPPPPA</sequence>
<keyword evidence="1" id="KW-0805">Transcription regulation</keyword>
<keyword evidence="6" id="KW-1185">Reference proteome</keyword>
<dbReference type="Gene3D" id="1.10.260.40">
    <property type="entry name" value="lambda repressor-like DNA-binding domains"/>
    <property type="match status" value="1"/>
</dbReference>
<protein>
    <submittedName>
        <fullName evidence="5">LacI family transcriptional regulator</fullName>
    </submittedName>
</protein>
<evidence type="ECO:0000313" key="5">
    <source>
        <dbReference type="EMBL" id="TQS45354.1"/>
    </source>
</evidence>
<evidence type="ECO:0000256" key="3">
    <source>
        <dbReference type="ARBA" id="ARBA00023163"/>
    </source>
</evidence>
<dbReference type="InterPro" id="IPR010982">
    <property type="entry name" value="Lambda_DNA-bd_dom_sf"/>
</dbReference>
<dbReference type="InterPro" id="IPR046335">
    <property type="entry name" value="LacI/GalR-like_sensor"/>
</dbReference>
<dbReference type="InterPro" id="IPR028082">
    <property type="entry name" value="Peripla_BP_I"/>
</dbReference>
<name>A0A545AVM3_9ACTN</name>
<dbReference type="SUPFAM" id="SSF47413">
    <property type="entry name" value="lambda repressor-like DNA-binding domains"/>
    <property type="match status" value="1"/>
</dbReference>
<dbReference type="PANTHER" id="PTHR30146:SF138">
    <property type="entry name" value="TRANSCRIPTIONAL REGULATORY PROTEIN"/>
    <property type="match status" value="1"/>
</dbReference>
<proteinExistence type="predicted"/>
<dbReference type="EMBL" id="VIRS01000005">
    <property type="protein sequence ID" value="TQS45354.1"/>
    <property type="molecule type" value="Genomic_DNA"/>
</dbReference>